<evidence type="ECO:0000313" key="2">
    <source>
        <dbReference type="EMBL" id="OCL33231.1"/>
    </source>
</evidence>
<sequence>MTTPVPATPPADAWTTQSRSDSTTDTAKDVAAHTGDRAKEAAGTVKDEAGAVAGTAKEAGGHVVETAKQEAAVVLEEAKFQGRRLLDESVSELRTQAGAGQHKVAALARELGSELKTISDADPDGMLSDYVDRAQRFTDDAAQWLDSRGPDELMAEVRRYAARKPWQFLAISAGVGFVGARLLRGLKDAESDDTNPTAPSTPRYDPSPVARRQSVVPEGTFIEPESRYEGLTAEGVDPWRQEQR</sequence>
<feature type="compositionally biased region" description="Low complexity" evidence="1">
    <location>
        <begin position="1"/>
        <end position="25"/>
    </location>
</feature>
<gene>
    <name evidence="2" type="ORF">BCR15_05190</name>
</gene>
<protein>
    <recommendedName>
        <fullName evidence="4">DUF3618 domain-containing protein</fullName>
    </recommendedName>
</protein>
<reference evidence="3" key="1">
    <citation type="submission" date="2016-07" db="EMBL/GenBank/DDBJ databases">
        <authorList>
            <person name="Florea S."/>
            <person name="Webb J.S."/>
            <person name="Jaromczyk J."/>
            <person name="Schardl C.L."/>
        </authorList>
    </citation>
    <scope>NUCLEOTIDE SEQUENCE [LARGE SCALE GENOMIC DNA]</scope>
    <source>
        <strain evidence="3">IPBSL-7</strain>
    </source>
</reference>
<feature type="region of interest" description="Disordered" evidence="1">
    <location>
        <begin position="188"/>
        <end position="244"/>
    </location>
</feature>
<evidence type="ECO:0000256" key="1">
    <source>
        <dbReference type="SAM" id="MobiDB-lite"/>
    </source>
</evidence>
<name>A0A1C0AKN2_9ACTN</name>
<evidence type="ECO:0008006" key="4">
    <source>
        <dbReference type="Google" id="ProtNLM"/>
    </source>
</evidence>
<proteinExistence type="predicted"/>
<dbReference type="Proteomes" id="UP000093501">
    <property type="component" value="Unassembled WGS sequence"/>
</dbReference>
<keyword evidence="3" id="KW-1185">Reference proteome</keyword>
<feature type="region of interest" description="Disordered" evidence="1">
    <location>
        <begin position="1"/>
        <end position="29"/>
    </location>
</feature>
<comment type="caution">
    <text evidence="2">The sequence shown here is derived from an EMBL/GenBank/DDBJ whole genome shotgun (WGS) entry which is preliminary data.</text>
</comment>
<evidence type="ECO:0000313" key="3">
    <source>
        <dbReference type="Proteomes" id="UP000093501"/>
    </source>
</evidence>
<organism evidence="2 3">
    <name type="scientific">Tessaracoccus lapidicaptus</name>
    <dbReference type="NCBI Taxonomy" id="1427523"/>
    <lineage>
        <taxon>Bacteria</taxon>
        <taxon>Bacillati</taxon>
        <taxon>Actinomycetota</taxon>
        <taxon>Actinomycetes</taxon>
        <taxon>Propionibacteriales</taxon>
        <taxon>Propionibacteriaceae</taxon>
        <taxon>Tessaracoccus</taxon>
    </lineage>
</organism>
<accession>A0A1C0AKN2</accession>
<dbReference type="AlphaFoldDB" id="A0A1C0AKN2"/>
<dbReference type="EMBL" id="MBQD01000022">
    <property type="protein sequence ID" value="OCL33231.1"/>
    <property type="molecule type" value="Genomic_DNA"/>
</dbReference>